<evidence type="ECO:0000313" key="2">
    <source>
        <dbReference type="EnsemblPlants" id="AET5Gv20531000.1"/>
    </source>
</evidence>
<feature type="transmembrane region" description="Helical" evidence="1">
    <location>
        <begin position="21"/>
        <end position="42"/>
    </location>
</feature>
<dbReference type="Gramene" id="AET5Gv20531000.1">
    <property type="protein sequence ID" value="AET5Gv20531000.1"/>
    <property type="gene ID" value="AET5Gv20531000"/>
</dbReference>
<accession>A0A453KVV4</accession>
<protein>
    <submittedName>
        <fullName evidence="2">Uncharacterized protein</fullName>
    </submittedName>
</protein>
<dbReference type="EnsemblPlants" id="AET5Gv20531000.1">
    <property type="protein sequence ID" value="AET5Gv20531000.1"/>
    <property type="gene ID" value="AET5Gv20531000"/>
</dbReference>
<name>A0A453KVV4_AEGTS</name>
<sequence>EEAEARSGVQPGRVQGSERHGLALLPSLTSHLVSLFVCLFSYRRGGFYFGVFVLFNCSF</sequence>
<reference evidence="2" key="4">
    <citation type="submission" date="2019-03" db="UniProtKB">
        <authorList>
            <consortium name="EnsemblPlants"/>
        </authorList>
    </citation>
    <scope>IDENTIFICATION</scope>
</reference>
<reference evidence="2" key="5">
    <citation type="journal article" date="2021" name="G3 (Bethesda)">
        <title>Aegilops tauschii genome assembly Aet v5.0 features greater sequence contiguity and improved annotation.</title>
        <authorList>
            <person name="Wang L."/>
            <person name="Zhu T."/>
            <person name="Rodriguez J.C."/>
            <person name="Deal K.R."/>
            <person name="Dubcovsky J."/>
            <person name="McGuire P.E."/>
            <person name="Lux T."/>
            <person name="Spannagl M."/>
            <person name="Mayer K.F.X."/>
            <person name="Baldrich P."/>
            <person name="Meyers B.C."/>
            <person name="Huo N."/>
            <person name="Gu Y.Q."/>
            <person name="Zhou H."/>
            <person name="Devos K.M."/>
            <person name="Bennetzen J.L."/>
            <person name="Unver T."/>
            <person name="Budak H."/>
            <person name="Gulick P.J."/>
            <person name="Galiba G."/>
            <person name="Kalapos B."/>
            <person name="Nelson D.R."/>
            <person name="Li P."/>
            <person name="You F.M."/>
            <person name="Luo M.C."/>
            <person name="Dvorak J."/>
        </authorList>
    </citation>
    <scope>NUCLEOTIDE SEQUENCE [LARGE SCALE GENOMIC DNA]</scope>
    <source>
        <strain evidence="2">cv. AL8/78</strain>
    </source>
</reference>
<keyword evidence="1" id="KW-1133">Transmembrane helix</keyword>
<dbReference type="Proteomes" id="UP000015105">
    <property type="component" value="Chromosome 5D"/>
</dbReference>
<reference evidence="3" key="1">
    <citation type="journal article" date="2014" name="Science">
        <title>Ancient hybridizations among the ancestral genomes of bread wheat.</title>
        <authorList>
            <consortium name="International Wheat Genome Sequencing Consortium,"/>
            <person name="Marcussen T."/>
            <person name="Sandve S.R."/>
            <person name="Heier L."/>
            <person name="Spannagl M."/>
            <person name="Pfeifer M."/>
            <person name="Jakobsen K.S."/>
            <person name="Wulff B.B."/>
            <person name="Steuernagel B."/>
            <person name="Mayer K.F."/>
            <person name="Olsen O.A."/>
        </authorList>
    </citation>
    <scope>NUCLEOTIDE SEQUENCE [LARGE SCALE GENOMIC DNA]</scope>
    <source>
        <strain evidence="3">cv. AL8/78</strain>
    </source>
</reference>
<reference evidence="2" key="3">
    <citation type="journal article" date="2017" name="Nature">
        <title>Genome sequence of the progenitor of the wheat D genome Aegilops tauschii.</title>
        <authorList>
            <person name="Luo M.C."/>
            <person name="Gu Y.Q."/>
            <person name="Puiu D."/>
            <person name="Wang H."/>
            <person name="Twardziok S.O."/>
            <person name="Deal K.R."/>
            <person name="Huo N."/>
            <person name="Zhu T."/>
            <person name="Wang L."/>
            <person name="Wang Y."/>
            <person name="McGuire P.E."/>
            <person name="Liu S."/>
            <person name="Long H."/>
            <person name="Ramasamy R.K."/>
            <person name="Rodriguez J.C."/>
            <person name="Van S.L."/>
            <person name="Yuan L."/>
            <person name="Wang Z."/>
            <person name="Xia Z."/>
            <person name="Xiao L."/>
            <person name="Anderson O.D."/>
            <person name="Ouyang S."/>
            <person name="Liang Y."/>
            <person name="Zimin A.V."/>
            <person name="Pertea G."/>
            <person name="Qi P."/>
            <person name="Bennetzen J.L."/>
            <person name="Dai X."/>
            <person name="Dawson M.W."/>
            <person name="Muller H.G."/>
            <person name="Kugler K."/>
            <person name="Rivarola-Duarte L."/>
            <person name="Spannagl M."/>
            <person name="Mayer K.F.X."/>
            <person name="Lu F.H."/>
            <person name="Bevan M.W."/>
            <person name="Leroy P."/>
            <person name="Li P."/>
            <person name="You F.M."/>
            <person name="Sun Q."/>
            <person name="Liu Z."/>
            <person name="Lyons E."/>
            <person name="Wicker T."/>
            <person name="Salzberg S.L."/>
            <person name="Devos K.M."/>
            <person name="Dvorak J."/>
        </authorList>
    </citation>
    <scope>NUCLEOTIDE SEQUENCE [LARGE SCALE GENOMIC DNA]</scope>
    <source>
        <strain evidence="2">cv. AL8/78</strain>
    </source>
</reference>
<organism evidence="2 3">
    <name type="scientific">Aegilops tauschii subsp. strangulata</name>
    <name type="common">Goatgrass</name>
    <dbReference type="NCBI Taxonomy" id="200361"/>
    <lineage>
        <taxon>Eukaryota</taxon>
        <taxon>Viridiplantae</taxon>
        <taxon>Streptophyta</taxon>
        <taxon>Embryophyta</taxon>
        <taxon>Tracheophyta</taxon>
        <taxon>Spermatophyta</taxon>
        <taxon>Magnoliopsida</taxon>
        <taxon>Liliopsida</taxon>
        <taxon>Poales</taxon>
        <taxon>Poaceae</taxon>
        <taxon>BOP clade</taxon>
        <taxon>Pooideae</taxon>
        <taxon>Triticodae</taxon>
        <taxon>Triticeae</taxon>
        <taxon>Triticinae</taxon>
        <taxon>Aegilops</taxon>
    </lineage>
</organism>
<evidence type="ECO:0000313" key="3">
    <source>
        <dbReference type="Proteomes" id="UP000015105"/>
    </source>
</evidence>
<evidence type="ECO:0000256" key="1">
    <source>
        <dbReference type="SAM" id="Phobius"/>
    </source>
</evidence>
<keyword evidence="1" id="KW-0812">Transmembrane</keyword>
<reference evidence="3" key="2">
    <citation type="journal article" date="2017" name="Nat. Plants">
        <title>The Aegilops tauschii genome reveals multiple impacts of transposons.</title>
        <authorList>
            <person name="Zhao G."/>
            <person name="Zou C."/>
            <person name="Li K."/>
            <person name="Wang K."/>
            <person name="Li T."/>
            <person name="Gao L."/>
            <person name="Zhang X."/>
            <person name="Wang H."/>
            <person name="Yang Z."/>
            <person name="Liu X."/>
            <person name="Jiang W."/>
            <person name="Mao L."/>
            <person name="Kong X."/>
            <person name="Jiao Y."/>
            <person name="Jia J."/>
        </authorList>
    </citation>
    <scope>NUCLEOTIDE SEQUENCE [LARGE SCALE GENOMIC DNA]</scope>
    <source>
        <strain evidence="3">cv. AL8/78</strain>
    </source>
</reference>
<keyword evidence="1" id="KW-0472">Membrane</keyword>
<proteinExistence type="predicted"/>
<dbReference type="AlphaFoldDB" id="A0A453KVV4"/>
<keyword evidence="3" id="KW-1185">Reference proteome</keyword>